<name>A0A1V6W3M6_PENNA</name>
<dbReference type="Proteomes" id="UP000191691">
    <property type="component" value="Unassembled WGS sequence"/>
</dbReference>
<proteinExistence type="predicted"/>
<evidence type="ECO:0000313" key="1">
    <source>
        <dbReference type="EMBL" id="OQE57505.1"/>
    </source>
</evidence>
<comment type="caution">
    <text evidence="1">The sequence shown here is derived from an EMBL/GenBank/DDBJ whole genome shotgun (WGS) entry which is preliminary data.</text>
</comment>
<dbReference type="AlphaFoldDB" id="A0A1V6W3M6"/>
<feature type="non-terminal residue" evidence="1">
    <location>
        <position position="1"/>
    </location>
</feature>
<gene>
    <name evidence="1" type="ORF">PENNAL_c0397G02244</name>
</gene>
<keyword evidence="2" id="KW-1185">Reference proteome</keyword>
<feature type="non-terminal residue" evidence="1">
    <location>
        <position position="39"/>
    </location>
</feature>
<sequence>GATEAQFRASLPAEVNTALNLLDAEERNVFLHMYSNIDP</sequence>
<evidence type="ECO:0000313" key="2">
    <source>
        <dbReference type="Proteomes" id="UP000191691"/>
    </source>
</evidence>
<organism evidence="1 2">
    <name type="scientific">Penicillium nalgiovense</name>
    <dbReference type="NCBI Taxonomy" id="60175"/>
    <lineage>
        <taxon>Eukaryota</taxon>
        <taxon>Fungi</taxon>
        <taxon>Dikarya</taxon>
        <taxon>Ascomycota</taxon>
        <taxon>Pezizomycotina</taxon>
        <taxon>Eurotiomycetes</taxon>
        <taxon>Eurotiomycetidae</taxon>
        <taxon>Eurotiales</taxon>
        <taxon>Aspergillaceae</taxon>
        <taxon>Penicillium</taxon>
    </lineage>
</organism>
<protein>
    <submittedName>
        <fullName evidence="1">Uncharacterized protein</fullName>
    </submittedName>
</protein>
<accession>A0A1V6W3M6</accession>
<reference evidence="2" key="1">
    <citation type="journal article" date="2017" name="Nat. Microbiol.">
        <title>Global analysis of biosynthetic gene clusters reveals vast potential of secondary metabolite production in Penicillium species.</title>
        <authorList>
            <person name="Nielsen J.C."/>
            <person name="Grijseels S."/>
            <person name="Prigent S."/>
            <person name="Ji B."/>
            <person name="Dainat J."/>
            <person name="Nielsen K.F."/>
            <person name="Frisvad J.C."/>
            <person name="Workman M."/>
            <person name="Nielsen J."/>
        </authorList>
    </citation>
    <scope>NUCLEOTIDE SEQUENCE [LARGE SCALE GENOMIC DNA]</scope>
    <source>
        <strain evidence="2">IBT 13039</strain>
    </source>
</reference>
<dbReference type="EMBL" id="MOOB01000397">
    <property type="protein sequence ID" value="OQE57505.1"/>
    <property type="molecule type" value="Genomic_DNA"/>
</dbReference>